<organism evidence="4 5">
    <name type="scientific">Allokutzneria oryzae</name>
    <dbReference type="NCBI Taxonomy" id="1378989"/>
    <lineage>
        <taxon>Bacteria</taxon>
        <taxon>Bacillati</taxon>
        <taxon>Actinomycetota</taxon>
        <taxon>Actinomycetes</taxon>
        <taxon>Pseudonocardiales</taxon>
        <taxon>Pseudonocardiaceae</taxon>
        <taxon>Allokutzneria</taxon>
    </lineage>
</organism>
<dbReference type="PANTHER" id="PTHR33744">
    <property type="entry name" value="CARBOHYDRATE DIACID REGULATOR"/>
    <property type="match status" value="1"/>
</dbReference>
<accession>A0ABV5ZU46</accession>
<protein>
    <submittedName>
        <fullName evidence="4">PucR family transcriptional regulator</fullName>
    </submittedName>
</protein>
<evidence type="ECO:0000259" key="3">
    <source>
        <dbReference type="Pfam" id="PF17853"/>
    </source>
</evidence>
<name>A0ABV5ZU46_9PSEU</name>
<dbReference type="Proteomes" id="UP001589693">
    <property type="component" value="Unassembled WGS sequence"/>
</dbReference>
<feature type="domain" description="PucR C-terminal helix-turn-helix" evidence="2">
    <location>
        <begin position="317"/>
        <end position="374"/>
    </location>
</feature>
<dbReference type="RefSeq" id="WP_377850859.1">
    <property type="nucleotide sequence ID" value="NZ_JBHLZU010000006.1"/>
</dbReference>
<gene>
    <name evidence="4" type="ORF">ACFFQA_07120</name>
</gene>
<dbReference type="PANTHER" id="PTHR33744:SF1">
    <property type="entry name" value="DNA-BINDING TRANSCRIPTIONAL ACTIVATOR ADER"/>
    <property type="match status" value="1"/>
</dbReference>
<dbReference type="InterPro" id="IPR042070">
    <property type="entry name" value="PucR_C-HTH_sf"/>
</dbReference>
<evidence type="ECO:0000313" key="5">
    <source>
        <dbReference type="Proteomes" id="UP001589693"/>
    </source>
</evidence>
<reference evidence="4 5" key="1">
    <citation type="submission" date="2024-09" db="EMBL/GenBank/DDBJ databases">
        <authorList>
            <person name="Sun Q."/>
            <person name="Mori K."/>
        </authorList>
    </citation>
    <scope>NUCLEOTIDE SEQUENCE [LARGE SCALE GENOMIC DNA]</scope>
    <source>
        <strain evidence="4 5">TBRC 7907</strain>
    </source>
</reference>
<dbReference type="Gene3D" id="1.10.10.2840">
    <property type="entry name" value="PucR C-terminal helix-turn-helix domain"/>
    <property type="match status" value="1"/>
</dbReference>
<evidence type="ECO:0000256" key="1">
    <source>
        <dbReference type="ARBA" id="ARBA00006754"/>
    </source>
</evidence>
<feature type="domain" description="CdaR GGDEF-like" evidence="3">
    <location>
        <begin position="200"/>
        <end position="270"/>
    </location>
</feature>
<dbReference type="EMBL" id="JBHLZU010000006">
    <property type="protein sequence ID" value="MFB9903703.1"/>
    <property type="molecule type" value="Genomic_DNA"/>
</dbReference>
<proteinExistence type="inferred from homology"/>
<evidence type="ECO:0000259" key="2">
    <source>
        <dbReference type="Pfam" id="PF13556"/>
    </source>
</evidence>
<sequence length="390" mass="42838">MADPSGSVFTRLLEKIPLIVEDVVCRSTAEAKRRSMKSVIPNSTYRDILVFASRTRLLRAAQRQPYQPADLEPYGVFYATLADNGMPLTEVLTGGRLCVAATTSLYWAHAEPEDYAQMNALSSWMAEHSSPLFDLAVRTYASRVDPAQRLAMERRLLADALLSGSEVDTVTGSLRHPVPDRVAVCVFSGDDRAQWPPRLLPHDCMTTRRSGHQVLLLPLTDDDTGTVLSRVDEVINQVEPATQEQTIGVGVANSAADIPRAFTEALRTCRLARGTTLGKRRYCTPEDVLVLEGVLNSADTPARLGRVLAPLEGHPDLMTTLTTLYRNNLDRTRTAAELYIARRTLNYRMDRVRQLTGIDPTGTQGIVVLSTALTVSQLCRDSAGENCLGA</sequence>
<keyword evidence="5" id="KW-1185">Reference proteome</keyword>
<dbReference type="InterPro" id="IPR025736">
    <property type="entry name" value="PucR_C-HTH_dom"/>
</dbReference>
<comment type="caution">
    <text evidence="4">The sequence shown here is derived from an EMBL/GenBank/DDBJ whole genome shotgun (WGS) entry which is preliminary data.</text>
</comment>
<comment type="similarity">
    <text evidence="1">Belongs to the CdaR family.</text>
</comment>
<dbReference type="InterPro" id="IPR041522">
    <property type="entry name" value="CdaR_GGDEF"/>
</dbReference>
<dbReference type="Pfam" id="PF13556">
    <property type="entry name" value="HTH_30"/>
    <property type="match status" value="1"/>
</dbReference>
<evidence type="ECO:0000313" key="4">
    <source>
        <dbReference type="EMBL" id="MFB9903703.1"/>
    </source>
</evidence>
<dbReference type="Pfam" id="PF17853">
    <property type="entry name" value="GGDEF_2"/>
    <property type="match status" value="1"/>
</dbReference>
<dbReference type="InterPro" id="IPR051448">
    <property type="entry name" value="CdaR-like_regulators"/>
</dbReference>